<dbReference type="CDD" id="cd01115">
    <property type="entry name" value="SLC13_permease"/>
    <property type="match status" value="1"/>
</dbReference>
<dbReference type="OrthoDB" id="9765532at2"/>
<comment type="subcellular location">
    <subcellularLocation>
        <location evidence="1">Membrane</location>
        <topology evidence="1">Multi-pass membrane protein</topology>
    </subcellularLocation>
</comment>
<evidence type="ECO:0000313" key="8">
    <source>
        <dbReference type="EMBL" id="ALO47954.1"/>
    </source>
</evidence>
<keyword evidence="3 6" id="KW-0812">Transmembrane</keyword>
<feature type="transmembrane region" description="Helical" evidence="6">
    <location>
        <begin position="18"/>
        <end position="35"/>
    </location>
</feature>
<dbReference type="NCBIfam" id="TIGR00785">
    <property type="entry name" value="dass"/>
    <property type="match status" value="1"/>
</dbReference>
<dbReference type="EMBL" id="CP013195">
    <property type="protein sequence ID" value="ALO47954.1"/>
    <property type="molecule type" value="Genomic_DNA"/>
</dbReference>
<dbReference type="STRING" id="76123.AS203_01610"/>
<organism evidence="8 9">
    <name type="scientific">Hoylesella enoeca</name>
    <dbReference type="NCBI Taxonomy" id="76123"/>
    <lineage>
        <taxon>Bacteria</taxon>
        <taxon>Pseudomonadati</taxon>
        <taxon>Bacteroidota</taxon>
        <taxon>Bacteroidia</taxon>
        <taxon>Bacteroidales</taxon>
        <taxon>Prevotellaceae</taxon>
        <taxon>Hoylesella</taxon>
    </lineage>
</organism>
<dbReference type="InterPro" id="IPR001898">
    <property type="entry name" value="SLC13A/DASS"/>
</dbReference>
<evidence type="ECO:0000256" key="3">
    <source>
        <dbReference type="ARBA" id="ARBA00022692"/>
    </source>
</evidence>
<reference evidence="9" key="1">
    <citation type="submission" date="2015-11" db="EMBL/GenBank/DDBJ databases">
        <authorList>
            <person name="Holder M.E."/>
            <person name="Ajami N.J."/>
            <person name="Petrosino J.F."/>
        </authorList>
    </citation>
    <scope>NUCLEOTIDE SEQUENCE [LARGE SCALE GENOMIC DNA]</scope>
    <source>
        <strain evidence="9">F0113</strain>
    </source>
</reference>
<dbReference type="PANTHER" id="PTHR10283:SF92">
    <property type="entry name" value="LOW-AFFINITY PHOSPHATE TRANSPORTER PHO91"/>
    <property type="match status" value="1"/>
</dbReference>
<evidence type="ECO:0000256" key="1">
    <source>
        <dbReference type="ARBA" id="ARBA00004141"/>
    </source>
</evidence>
<feature type="transmembrane region" description="Helical" evidence="6">
    <location>
        <begin position="113"/>
        <end position="136"/>
    </location>
</feature>
<protein>
    <submittedName>
        <fullName evidence="8">Dihydroorotate dehydrogenase</fullName>
    </submittedName>
</protein>
<evidence type="ECO:0000256" key="5">
    <source>
        <dbReference type="ARBA" id="ARBA00023136"/>
    </source>
</evidence>
<feature type="transmembrane region" description="Helical" evidence="6">
    <location>
        <begin position="420"/>
        <end position="443"/>
    </location>
</feature>
<feature type="domain" description="Citrate transporter-like" evidence="7">
    <location>
        <begin position="62"/>
        <end position="414"/>
    </location>
</feature>
<evidence type="ECO:0000256" key="6">
    <source>
        <dbReference type="SAM" id="Phobius"/>
    </source>
</evidence>
<dbReference type="GO" id="GO:0005886">
    <property type="term" value="C:plasma membrane"/>
    <property type="evidence" value="ECO:0007669"/>
    <property type="project" value="TreeGrafter"/>
</dbReference>
<keyword evidence="4 6" id="KW-1133">Transmembrane helix</keyword>
<dbReference type="GO" id="GO:0005315">
    <property type="term" value="F:phosphate transmembrane transporter activity"/>
    <property type="evidence" value="ECO:0007669"/>
    <property type="project" value="TreeGrafter"/>
</dbReference>
<dbReference type="PANTHER" id="PTHR10283">
    <property type="entry name" value="SOLUTE CARRIER FAMILY 13 MEMBER"/>
    <property type="match status" value="1"/>
</dbReference>
<dbReference type="RefSeq" id="WP_025065052.1">
    <property type="nucleotide sequence ID" value="NZ_CP013195.1"/>
</dbReference>
<accession>A0A0S2KJ00</accession>
<dbReference type="AlphaFoldDB" id="A0A0S2KJ00"/>
<dbReference type="eggNOG" id="COG0471">
    <property type="taxonomic scope" value="Bacteria"/>
</dbReference>
<dbReference type="InterPro" id="IPR004680">
    <property type="entry name" value="Cit_transptr-like_dom"/>
</dbReference>
<gene>
    <name evidence="8" type="ORF">AS203_01610</name>
</gene>
<evidence type="ECO:0000256" key="2">
    <source>
        <dbReference type="ARBA" id="ARBA00022448"/>
    </source>
</evidence>
<feature type="transmembrane region" description="Helical" evidence="6">
    <location>
        <begin position="47"/>
        <end position="64"/>
    </location>
</feature>
<keyword evidence="5 6" id="KW-0472">Membrane</keyword>
<feature type="transmembrane region" description="Helical" evidence="6">
    <location>
        <begin position="284"/>
        <end position="304"/>
    </location>
</feature>
<dbReference type="Pfam" id="PF03600">
    <property type="entry name" value="CitMHS"/>
    <property type="match status" value="1"/>
</dbReference>
<feature type="transmembrane region" description="Helical" evidence="6">
    <location>
        <begin position="464"/>
        <end position="484"/>
    </location>
</feature>
<sequence length="490" mass="51668">MSEEKSNVLTNHVESKKVIELIVIAVITAIVWNLPQSCFGIDGLTVIQQRVIAVFVFATLSWLTEAIPSWATSLGIITLMCLTISDNSISVFKGEESAAFGKLLSSKDIMATFANPVIMLFLGGFILAIAATKSGLDVLLAKNLIKPFGNKSENVLLGFLLITGIFSMFVSNTATAAMMLTFLTPVFAALPANGKGRIALTLSIPIAANIGGMATPIGTPPNAIALQALNNPEGLNLGISFGQWMSFMFPLAIALLVISWIVLKKLFPFSKKTIELEITGNVHHGWRMWVVAGTFIVTILMWLLDIFTGVDANNVALIPIGVFAITGVINGKDLQSIDWSVIWMVAGGFALGLGMNGSGLADAAIASIPFGQWSPLVILVISGLICYFLSNFISNTATAALLVPILAVVCTGMGDRLSAIGGTSTIIIGIALAASSAMCLPISTPPNAIAYSTGLVKQNDMLKVGLVVGIISMALGYTVLFFVGKMHILG</sequence>
<evidence type="ECO:0000313" key="9">
    <source>
        <dbReference type="Proteomes" id="UP000056252"/>
    </source>
</evidence>
<feature type="transmembrane region" description="Helical" evidence="6">
    <location>
        <begin position="341"/>
        <end position="361"/>
    </location>
</feature>
<feature type="transmembrane region" description="Helical" evidence="6">
    <location>
        <begin position="310"/>
        <end position="329"/>
    </location>
</feature>
<feature type="transmembrane region" description="Helical" evidence="6">
    <location>
        <begin position="373"/>
        <end position="390"/>
    </location>
</feature>
<evidence type="ECO:0000256" key="4">
    <source>
        <dbReference type="ARBA" id="ARBA00022989"/>
    </source>
</evidence>
<name>A0A0S2KJ00_9BACT</name>
<feature type="transmembrane region" description="Helical" evidence="6">
    <location>
        <begin position="156"/>
        <end position="186"/>
    </location>
</feature>
<dbReference type="Proteomes" id="UP000056252">
    <property type="component" value="Chromosome"/>
</dbReference>
<keyword evidence="2" id="KW-0813">Transport</keyword>
<keyword evidence="9" id="KW-1185">Reference proteome</keyword>
<evidence type="ECO:0000259" key="7">
    <source>
        <dbReference type="Pfam" id="PF03600"/>
    </source>
</evidence>
<proteinExistence type="predicted"/>
<feature type="transmembrane region" description="Helical" evidence="6">
    <location>
        <begin position="237"/>
        <end position="263"/>
    </location>
</feature>
<dbReference type="KEGG" id="peo:AS203_01610"/>